<dbReference type="EMBL" id="JAAIUW010000009">
    <property type="protein sequence ID" value="KAF7817333.1"/>
    <property type="molecule type" value="Genomic_DNA"/>
</dbReference>
<gene>
    <name evidence="1" type="ORF">G2W53_031302</name>
</gene>
<name>A0A834T8M2_9FABA</name>
<accession>A0A834T8M2</accession>
<proteinExistence type="predicted"/>
<sequence length="163" mass="17775">MPLLSGISVNAIKPGVGRRPLEATHRTPNNTVTLEARAKSQLPNTVSSSDSLFCFQISKFIPNAAARCVAKTVQCHPRRFHVLVTQFQVPLKLIQNGLARSMHTEMLKRQLVVRDVRVAKNSSCSENGSTRGPSVVMFVFRASPPISISIKMAPETGGILIGR</sequence>
<evidence type="ECO:0000313" key="1">
    <source>
        <dbReference type="EMBL" id="KAF7817333.1"/>
    </source>
</evidence>
<evidence type="ECO:0000313" key="2">
    <source>
        <dbReference type="Proteomes" id="UP000634136"/>
    </source>
</evidence>
<protein>
    <submittedName>
        <fullName evidence="1">Uncharacterized protein</fullName>
    </submittedName>
</protein>
<dbReference type="Proteomes" id="UP000634136">
    <property type="component" value="Unassembled WGS sequence"/>
</dbReference>
<organism evidence="1 2">
    <name type="scientific">Senna tora</name>
    <dbReference type="NCBI Taxonomy" id="362788"/>
    <lineage>
        <taxon>Eukaryota</taxon>
        <taxon>Viridiplantae</taxon>
        <taxon>Streptophyta</taxon>
        <taxon>Embryophyta</taxon>
        <taxon>Tracheophyta</taxon>
        <taxon>Spermatophyta</taxon>
        <taxon>Magnoliopsida</taxon>
        <taxon>eudicotyledons</taxon>
        <taxon>Gunneridae</taxon>
        <taxon>Pentapetalae</taxon>
        <taxon>rosids</taxon>
        <taxon>fabids</taxon>
        <taxon>Fabales</taxon>
        <taxon>Fabaceae</taxon>
        <taxon>Caesalpinioideae</taxon>
        <taxon>Cassia clade</taxon>
        <taxon>Senna</taxon>
    </lineage>
</organism>
<keyword evidence="2" id="KW-1185">Reference proteome</keyword>
<reference evidence="1" key="1">
    <citation type="submission" date="2020-09" db="EMBL/GenBank/DDBJ databases">
        <title>Genome-Enabled Discovery of Anthraquinone Biosynthesis in Senna tora.</title>
        <authorList>
            <person name="Kang S.-H."/>
            <person name="Pandey R.P."/>
            <person name="Lee C.-M."/>
            <person name="Sim J.-S."/>
            <person name="Jeong J.-T."/>
            <person name="Choi B.-S."/>
            <person name="Jung M."/>
            <person name="Ginzburg D."/>
            <person name="Zhao K."/>
            <person name="Won S.Y."/>
            <person name="Oh T.-J."/>
            <person name="Yu Y."/>
            <person name="Kim N.-H."/>
            <person name="Lee O.R."/>
            <person name="Lee T.-H."/>
            <person name="Bashyal P."/>
            <person name="Kim T.-S."/>
            <person name="Lee W.-H."/>
            <person name="Kawkins C."/>
            <person name="Kim C.-K."/>
            <person name="Kim J.S."/>
            <person name="Ahn B.O."/>
            <person name="Rhee S.Y."/>
            <person name="Sohng J.K."/>
        </authorList>
    </citation>
    <scope>NUCLEOTIDE SEQUENCE</scope>
    <source>
        <tissue evidence="1">Leaf</tissue>
    </source>
</reference>
<dbReference type="AlphaFoldDB" id="A0A834T8M2"/>
<comment type="caution">
    <text evidence="1">The sequence shown here is derived from an EMBL/GenBank/DDBJ whole genome shotgun (WGS) entry which is preliminary data.</text>
</comment>